<keyword evidence="4" id="KW-1185">Reference proteome</keyword>
<dbReference type="InterPro" id="IPR014748">
    <property type="entry name" value="Enoyl-CoA_hydra_C"/>
</dbReference>
<dbReference type="InterPro" id="IPR018376">
    <property type="entry name" value="Enoyl-CoA_hyd/isom_CS"/>
</dbReference>
<dbReference type="PROSITE" id="PS00166">
    <property type="entry name" value="ENOYL_COA_HYDRATASE"/>
    <property type="match status" value="1"/>
</dbReference>
<dbReference type="PANTHER" id="PTHR42964:SF1">
    <property type="entry name" value="POLYKETIDE BIOSYNTHESIS ENOYL-COA HYDRATASE PKSH-RELATED"/>
    <property type="match status" value="1"/>
</dbReference>
<dbReference type="EMBL" id="JAUEPH010000001">
    <property type="protein sequence ID" value="MDN3203069.1"/>
    <property type="molecule type" value="Genomic_DNA"/>
</dbReference>
<dbReference type="SUPFAM" id="SSF52096">
    <property type="entry name" value="ClpP/crotonase"/>
    <property type="match status" value="1"/>
</dbReference>
<comment type="similarity">
    <text evidence="1 2">Belongs to the enoyl-CoA hydratase/isomerase family.</text>
</comment>
<organism evidence="3 4">
    <name type="scientific">Algoriphagus sediminis</name>
    <dbReference type="NCBI Taxonomy" id="3057113"/>
    <lineage>
        <taxon>Bacteria</taxon>
        <taxon>Pseudomonadati</taxon>
        <taxon>Bacteroidota</taxon>
        <taxon>Cytophagia</taxon>
        <taxon>Cytophagales</taxon>
        <taxon>Cyclobacteriaceae</taxon>
        <taxon>Algoriphagus</taxon>
    </lineage>
</organism>
<dbReference type="InterPro" id="IPR001753">
    <property type="entry name" value="Enoyl-CoA_hydra/iso"/>
</dbReference>
<evidence type="ECO:0000313" key="4">
    <source>
        <dbReference type="Proteomes" id="UP001171916"/>
    </source>
</evidence>
<comment type="caution">
    <text evidence="3">The sequence shown here is derived from an EMBL/GenBank/DDBJ whole genome shotgun (WGS) entry which is preliminary data.</text>
</comment>
<sequence>MVKTNKENRIGYITLNRPEKRNALGPEMVQELSEAFEKFSEDEEVKVIVLKAEGKAFCAGADLAYLQDLQSYTFEENLEDSLRLKGLFAKIYEFPKVVIAQVQGHAIAGGCGLMTVCDYAFTVPKALFGYTEVRIGFIPALVSVFLNEQIGGAKTQELLLHGGLIDAEKAKAYGLVNDIFSPDDLERQVKSFSQELIEGNSTHSMTATKALLRKLNKKQRDENLMMAAKLNAEGRAHPDCVHGISSFLEKKKPQW</sequence>
<dbReference type="Gene3D" id="3.90.226.10">
    <property type="entry name" value="2-enoyl-CoA Hydratase, Chain A, domain 1"/>
    <property type="match status" value="1"/>
</dbReference>
<accession>A0ABT7YA27</accession>
<dbReference type="CDD" id="cd06558">
    <property type="entry name" value="crotonase-like"/>
    <property type="match status" value="1"/>
</dbReference>
<dbReference type="InterPro" id="IPR029045">
    <property type="entry name" value="ClpP/crotonase-like_dom_sf"/>
</dbReference>
<dbReference type="InterPro" id="IPR051683">
    <property type="entry name" value="Enoyl-CoA_Hydratase/Isomerase"/>
</dbReference>
<evidence type="ECO:0000313" key="3">
    <source>
        <dbReference type="EMBL" id="MDN3203069.1"/>
    </source>
</evidence>
<dbReference type="Proteomes" id="UP001171916">
    <property type="component" value="Unassembled WGS sequence"/>
</dbReference>
<dbReference type="Gene3D" id="1.10.12.10">
    <property type="entry name" value="Lyase 2-enoyl-coa Hydratase, Chain A, domain 2"/>
    <property type="match status" value="1"/>
</dbReference>
<dbReference type="PANTHER" id="PTHR42964">
    <property type="entry name" value="ENOYL-COA HYDRATASE"/>
    <property type="match status" value="1"/>
</dbReference>
<proteinExistence type="inferred from homology"/>
<dbReference type="Pfam" id="PF00378">
    <property type="entry name" value="ECH_1"/>
    <property type="match status" value="1"/>
</dbReference>
<reference evidence="3" key="1">
    <citation type="submission" date="2023-06" db="EMBL/GenBank/DDBJ databases">
        <title>Robiginitalea aurantiacus sp. nov. and Algoriphagus sediminis sp. nov., isolated from coastal sediment.</title>
        <authorList>
            <person name="Zhou Z.Y."/>
            <person name="An J."/>
            <person name="Jia Y.W."/>
            <person name="Du Z.J."/>
        </authorList>
    </citation>
    <scope>NUCLEOTIDE SEQUENCE</scope>
    <source>
        <strain evidence="3">C2-7</strain>
    </source>
</reference>
<protein>
    <submittedName>
        <fullName evidence="3">Enoyl-CoA hydratase-related protein</fullName>
    </submittedName>
</protein>
<evidence type="ECO:0000256" key="2">
    <source>
        <dbReference type="RuleBase" id="RU003707"/>
    </source>
</evidence>
<name>A0ABT7YA27_9BACT</name>
<gene>
    <name evidence="3" type="ORF">QVH07_02865</name>
</gene>
<evidence type="ECO:0000256" key="1">
    <source>
        <dbReference type="ARBA" id="ARBA00005254"/>
    </source>
</evidence>
<dbReference type="RefSeq" id="WP_289998620.1">
    <property type="nucleotide sequence ID" value="NZ_JAUEPH010000001.1"/>
</dbReference>